<comment type="subcellular location">
    <subcellularLocation>
        <location evidence="5">Bacterial microcompartment</location>
    </subcellularLocation>
</comment>
<dbReference type="Gene3D" id="3.40.50.11240">
    <property type="entry name" value="Ethanolamine ammonia-lyase light chain (EutC)"/>
    <property type="match status" value="1"/>
</dbReference>
<evidence type="ECO:0000256" key="1">
    <source>
        <dbReference type="ARBA" id="ARBA00022628"/>
    </source>
</evidence>
<dbReference type="GO" id="GO:0008851">
    <property type="term" value="F:ethanolamine ammonia-lyase activity"/>
    <property type="evidence" value="ECO:0007669"/>
    <property type="project" value="UniProtKB-UniRule"/>
</dbReference>
<dbReference type="GO" id="GO:0009350">
    <property type="term" value="C:ethanolamine ammonia-lyase complex"/>
    <property type="evidence" value="ECO:0007669"/>
    <property type="project" value="UniProtKB-UniRule"/>
</dbReference>
<keyword evidence="7" id="KW-1185">Reference proteome</keyword>
<dbReference type="GO" id="GO:0031471">
    <property type="term" value="C:ethanolamine degradation polyhedral organelle"/>
    <property type="evidence" value="ECO:0007669"/>
    <property type="project" value="UniProtKB-UniRule"/>
</dbReference>
<dbReference type="GO" id="GO:0006520">
    <property type="term" value="P:amino acid metabolic process"/>
    <property type="evidence" value="ECO:0007669"/>
    <property type="project" value="InterPro"/>
</dbReference>
<evidence type="ECO:0000256" key="4">
    <source>
        <dbReference type="ARBA" id="ARBA00024446"/>
    </source>
</evidence>
<dbReference type="Pfam" id="PF05985">
    <property type="entry name" value="EutC"/>
    <property type="match status" value="1"/>
</dbReference>
<dbReference type="Proteomes" id="UP000653411">
    <property type="component" value="Unassembled WGS sequence"/>
</dbReference>
<keyword evidence="3 5" id="KW-0170">Cobalt</keyword>
<dbReference type="AlphaFoldDB" id="A0A917XC10"/>
<keyword evidence="1 5" id="KW-0846">Cobalamin</keyword>
<dbReference type="HAMAP" id="MF_00601">
    <property type="entry name" value="EutC"/>
    <property type="match status" value="1"/>
</dbReference>
<protein>
    <recommendedName>
        <fullName evidence="5">Ethanolamine ammonia-lyase small subunit</fullName>
        <shortName evidence="5">EAL small subunit</shortName>
        <ecNumber evidence="5">4.3.1.7</ecNumber>
    </recommendedName>
</protein>
<feature type="binding site" evidence="5">
    <location>
        <position position="255"/>
    </location>
    <ligand>
        <name>adenosylcob(III)alamin</name>
        <dbReference type="ChEBI" id="CHEBI:18408"/>
    </ligand>
</feature>
<comment type="caution">
    <text evidence="6">The sequence shown here is derived from an EMBL/GenBank/DDBJ whole genome shotgun (WGS) entry which is preliminary data.</text>
</comment>
<dbReference type="InterPro" id="IPR009246">
    <property type="entry name" value="EutC"/>
</dbReference>
<comment type="pathway">
    <text evidence="5">Amine and polyamine degradation; ethanolamine degradation.</text>
</comment>
<dbReference type="NCBIfam" id="NF003971">
    <property type="entry name" value="PRK05465.1"/>
    <property type="match status" value="1"/>
</dbReference>
<evidence type="ECO:0000256" key="3">
    <source>
        <dbReference type="ARBA" id="ARBA00023285"/>
    </source>
</evidence>
<comment type="function">
    <text evidence="5">Catalyzes the deamination of various vicinal amino-alcohols to oxo compounds. Allows this organism to utilize ethanolamine as the sole source of nitrogen and carbon in the presence of external vitamin B12.</text>
</comment>
<comment type="catalytic activity">
    <reaction evidence="5">
        <text>ethanolamine = acetaldehyde + NH4(+)</text>
        <dbReference type="Rhea" id="RHEA:15313"/>
        <dbReference type="ChEBI" id="CHEBI:15343"/>
        <dbReference type="ChEBI" id="CHEBI:28938"/>
        <dbReference type="ChEBI" id="CHEBI:57603"/>
        <dbReference type="EC" id="4.3.1.7"/>
    </reaction>
</comment>
<evidence type="ECO:0000313" key="6">
    <source>
        <dbReference type="EMBL" id="GGN06954.1"/>
    </source>
</evidence>
<dbReference type="GO" id="GO:0046336">
    <property type="term" value="P:ethanolamine catabolic process"/>
    <property type="evidence" value="ECO:0007669"/>
    <property type="project" value="UniProtKB-UniRule"/>
</dbReference>
<name>A0A917XC10_9ACTN</name>
<organism evidence="6 7">
    <name type="scientific">Streptomyces fuscichromogenes</name>
    <dbReference type="NCBI Taxonomy" id="1324013"/>
    <lineage>
        <taxon>Bacteria</taxon>
        <taxon>Bacillati</taxon>
        <taxon>Actinomycetota</taxon>
        <taxon>Actinomycetes</taxon>
        <taxon>Kitasatosporales</taxon>
        <taxon>Streptomycetaceae</taxon>
        <taxon>Streptomyces</taxon>
    </lineage>
</organism>
<comment type="similarity">
    <text evidence="5">Belongs to the EutC family.</text>
</comment>
<feature type="binding site" evidence="5">
    <location>
        <position position="225"/>
    </location>
    <ligand>
        <name>adenosylcob(III)alamin</name>
        <dbReference type="ChEBI" id="CHEBI:18408"/>
    </ligand>
</feature>
<dbReference type="EMBL" id="BMML01000006">
    <property type="protein sequence ID" value="GGN06954.1"/>
    <property type="molecule type" value="Genomic_DNA"/>
</dbReference>
<comment type="cofactor">
    <cofactor evidence="5">
        <name>adenosylcob(III)alamin</name>
        <dbReference type="ChEBI" id="CHEBI:18408"/>
    </cofactor>
    <text evidence="5">Binds between the large and small subunits.</text>
</comment>
<comment type="subunit">
    <text evidence="5">The basic unit is a heterodimer which dimerizes to form tetramers. The heterotetramers trimerize; 6 large subunits form a core ring with 6 small subunits projecting outwards.</text>
</comment>
<proteinExistence type="inferred from homology"/>
<keyword evidence="4 5" id="KW-1283">Bacterial microcompartment</keyword>
<dbReference type="EC" id="4.3.1.7" evidence="5"/>
<evidence type="ECO:0000256" key="5">
    <source>
        <dbReference type="HAMAP-Rule" id="MF_00601"/>
    </source>
</evidence>
<dbReference type="PANTHER" id="PTHR39330:SF1">
    <property type="entry name" value="ETHANOLAMINE AMMONIA-LYASE SMALL SUBUNIT"/>
    <property type="match status" value="1"/>
</dbReference>
<feature type="binding site" evidence="5">
    <location>
        <position position="204"/>
    </location>
    <ligand>
        <name>adenosylcob(III)alamin</name>
        <dbReference type="ChEBI" id="CHEBI:18408"/>
    </ligand>
</feature>
<reference evidence="6" key="1">
    <citation type="journal article" date="2014" name="Int. J. Syst. Evol. Microbiol.">
        <title>Complete genome sequence of Corynebacterium casei LMG S-19264T (=DSM 44701T), isolated from a smear-ripened cheese.</title>
        <authorList>
            <consortium name="US DOE Joint Genome Institute (JGI-PGF)"/>
            <person name="Walter F."/>
            <person name="Albersmeier A."/>
            <person name="Kalinowski J."/>
            <person name="Ruckert C."/>
        </authorList>
    </citation>
    <scope>NUCLEOTIDE SEQUENCE</scope>
    <source>
        <strain evidence="6">CGMCC 4.7110</strain>
    </source>
</reference>
<dbReference type="PANTHER" id="PTHR39330">
    <property type="entry name" value="ETHANOLAMINE AMMONIA-LYASE LIGHT CHAIN"/>
    <property type="match status" value="1"/>
</dbReference>
<evidence type="ECO:0000313" key="7">
    <source>
        <dbReference type="Proteomes" id="UP000653411"/>
    </source>
</evidence>
<evidence type="ECO:0000256" key="2">
    <source>
        <dbReference type="ARBA" id="ARBA00023239"/>
    </source>
</evidence>
<keyword evidence="2 5" id="KW-0456">Lyase</keyword>
<reference evidence="6" key="2">
    <citation type="submission" date="2020-09" db="EMBL/GenBank/DDBJ databases">
        <authorList>
            <person name="Sun Q."/>
            <person name="Zhou Y."/>
        </authorList>
    </citation>
    <scope>NUCLEOTIDE SEQUENCE</scope>
    <source>
        <strain evidence="6">CGMCC 4.7110</strain>
    </source>
</reference>
<dbReference type="Gene3D" id="1.10.30.40">
    <property type="entry name" value="Ethanolamine ammonia-lyase light chain (EutC), N-terminal domain"/>
    <property type="match status" value="1"/>
</dbReference>
<dbReference type="GO" id="GO:0031419">
    <property type="term" value="F:cobalamin binding"/>
    <property type="evidence" value="ECO:0007669"/>
    <property type="project" value="UniProtKB-UniRule"/>
</dbReference>
<sequence>MSETTEVTERAEVIDAVGVTGEAEGAGVRGTADVAAVADAVDVADMSDKADMAGTAAVGLGELWPLLRRHTQARIGLGRSGSGLLTRHRLGLQAAHAAARDAVHSAFEPDLVAAALPGMPTVRVRSAAGDRLTYLQRPDLGRRLDPVDRAHLPRGGDPDVVFVVADGLSSRAVHEHAAAMVRATAARLTGWRIAPVVLAEQARVALGDDVAAAMDATMVVVLVGERPGMSAADSLGAYLTHRPVPGVTTDADRNCLSNIRPPRGLDYETAAEKLAALMGRARELGRTGVGLKDESDHGEVTDRIL</sequence>
<dbReference type="InterPro" id="IPR042251">
    <property type="entry name" value="EutC_C"/>
</dbReference>
<dbReference type="InterPro" id="IPR042255">
    <property type="entry name" value="EutC_N"/>
</dbReference>
<gene>
    <name evidence="5 6" type="primary">eutC</name>
    <name evidence="6" type="ORF">GCM10011578_031360</name>
</gene>
<accession>A0A917XC10</accession>